<dbReference type="PANTHER" id="PTHR37841">
    <property type="entry name" value="GLR2918 PROTEIN"/>
    <property type="match status" value="1"/>
</dbReference>
<dbReference type="RefSeq" id="WP_155092262.1">
    <property type="nucleotide sequence ID" value="NZ_CP102754.1"/>
</dbReference>
<dbReference type="EMBL" id="WMJX01000016">
    <property type="protein sequence ID" value="MTG98232.1"/>
    <property type="molecule type" value="Genomic_DNA"/>
</dbReference>
<reference evidence="1 2" key="1">
    <citation type="submission" date="2019-11" db="EMBL/GenBank/DDBJ databases">
        <title>Genome of Strain BIT-d1.</title>
        <authorList>
            <person name="Yang Y."/>
        </authorList>
    </citation>
    <scope>NUCLEOTIDE SEQUENCE [LARGE SCALE GENOMIC DNA]</scope>
    <source>
        <strain evidence="1 2">BIT-d1</strain>
    </source>
</reference>
<dbReference type="OrthoDB" id="1420171at2"/>
<dbReference type="AlphaFoldDB" id="A0A6I3LQ38"/>
<dbReference type="PANTHER" id="PTHR37841:SF1">
    <property type="entry name" value="DUF3298 DOMAIN-CONTAINING PROTEIN"/>
    <property type="match status" value="1"/>
</dbReference>
<evidence type="ECO:0000313" key="2">
    <source>
        <dbReference type="Proteomes" id="UP000438760"/>
    </source>
</evidence>
<evidence type="ECO:0000313" key="1">
    <source>
        <dbReference type="EMBL" id="MTG98232.1"/>
    </source>
</evidence>
<keyword evidence="2" id="KW-1185">Reference proteome</keyword>
<sequence length="502" mass="59038">MNYKNGLKSQKLVPFLAKNKLYGYWDQAKNVVIAPQYLSAKVFTSTGFAVVTDNKGKVGVINTKNKVVVGFRFRSIELYVVRKFTVVSALRYYTVKTRFWEWKFLPNFNILSRNSSFSPLFDKDVNRARHSVFVLETNQTIARVSSSLKSTQGLQKIPIEALSSKFIQIGHHLYKAKVNSFVKLLSNFKGTYDHKLKLVRQLRADKVKTYNLLGKKIKSYELIQSRVFPITYKGKEHLVYFKINESHWKNPPTIYRDTKTSGRYFVNEQFDMPLPVHLKSLDLKQDRPLLEIWQNVVNIDAVVSNNFFLIEVLPSDKTRTTNDFYILTTTGVLKDYLPDPLSYSVTSYEDLIWPNKYEIIAKEDFPVDSQFHKVRNIGFINEPYYYVSYQLQDELRTGLWDALNKRWIIQPEYHSLTVLKDLKFVRFRRAYDSQFGLMDLSSNVVIPDRYNMIHYIVDDLYQVVQGLEDENQIMRYYAYYFKMSNHLSYTELEKTGISFSFK</sequence>
<dbReference type="InterPro" id="IPR032774">
    <property type="entry name" value="WG_beta_rep"/>
</dbReference>
<dbReference type="Proteomes" id="UP000438760">
    <property type="component" value="Unassembled WGS sequence"/>
</dbReference>
<name>A0A6I3LQ38_9FLAO</name>
<gene>
    <name evidence="1" type="ORF">GJV76_08830</name>
</gene>
<accession>A0A6I3LQ38</accession>
<protein>
    <recommendedName>
        <fullName evidence="3">WG repeat-containing protein</fullName>
    </recommendedName>
</protein>
<evidence type="ECO:0008006" key="3">
    <source>
        <dbReference type="Google" id="ProtNLM"/>
    </source>
</evidence>
<organism evidence="1 2">
    <name type="scientific">Myroides albus</name>
    <dbReference type="NCBI Taxonomy" id="2562892"/>
    <lineage>
        <taxon>Bacteria</taxon>
        <taxon>Pseudomonadati</taxon>
        <taxon>Bacteroidota</taxon>
        <taxon>Flavobacteriia</taxon>
        <taxon>Flavobacteriales</taxon>
        <taxon>Flavobacteriaceae</taxon>
        <taxon>Myroides</taxon>
    </lineage>
</organism>
<proteinExistence type="predicted"/>
<dbReference type="Pfam" id="PF14903">
    <property type="entry name" value="WG_beta_rep"/>
    <property type="match status" value="1"/>
</dbReference>
<comment type="caution">
    <text evidence="1">The sequence shown here is derived from an EMBL/GenBank/DDBJ whole genome shotgun (WGS) entry which is preliminary data.</text>
</comment>